<evidence type="ECO:0000313" key="2">
    <source>
        <dbReference type="Proteomes" id="UP001195483"/>
    </source>
</evidence>
<gene>
    <name evidence="1" type="ORF">CHS0354_007347</name>
</gene>
<name>A0AAE0WCG4_9BIVA</name>
<reference evidence="1" key="2">
    <citation type="journal article" date="2021" name="Genome Biol. Evol.">
        <title>Developing a high-quality reference genome for a parasitic bivalve with doubly uniparental inheritance (Bivalvia: Unionida).</title>
        <authorList>
            <person name="Smith C.H."/>
        </authorList>
    </citation>
    <scope>NUCLEOTIDE SEQUENCE</scope>
    <source>
        <strain evidence="1">CHS0354</strain>
        <tissue evidence="1">Mantle</tissue>
    </source>
</reference>
<reference evidence="1" key="1">
    <citation type="journal article" date="2021" name="Genome Biol. Evol.">
        <title>A High-Quality Reference Genome for a Parasitic Bivalve with Doubly Uniparental Inheritance (Bivalvia: Unionida).</title>
        <authorList>
            <person name="Smith C.H."/>
        </authorList>
    </citation>
    <scope>NUCLEOTIDE SEQUENCE</scope>
    <source>
        <strain evidence="1">CHS0354</strain>
    </source>
</reference>
<reference evidence="1" key="3">
    <citation type="submission" date="2023-05" db="EMBL/GenBank/DDBJ databases">
        <authorList>
            <person name="Smith C.H."/>
        </authorList>
    </citation>
    <scope>NUCLEOTIDE SEQUENCE</scope>
    <source>
        <strain evidence="1">CHS0354</strain>
        <tissue evidence="1">Mantle</tissue>
    </source>
</reference>
<organism evidence="1 2">
    <name type="scientific">Potamilus streckersoni</name>
    <dbReference type="NCBI Taxonomy" id="2493646"/>
    <lineage>
        <taxon>Eukaryota</taxon>
        <taxon>Metazoa</taxon>
        <taxon>Spiralia</taxon>
        <taxon>Lophotrochozoa</taxon>
        <taxon>Mollusca</taxon>
        <taxon>Bivalvia</taxon>
        <taxon>Autobranchia</taxon>
        <taxon>Heteroconchia</taxon>
        <taxon>Palaeoheterodonta</taxon>
        <taxon>Unionida</taxon>
        <taxon>Unionoidea</taxon>
        <taxon>Unionidae</taxon>
        <taxon>Ambleminae</taxon>
        <taxon>Lampsilini</taxon>
        <taxon>Potamilus</taxon>
    </lineage>
</organism>
<keyword evidence="2" id="KW-1185">Reference proteome</keyword>
<protein>
    <submittedName>
        <fullName evidence="1">Uncharacterized protein</fullName>
    </submittedName>
</protein>
<dbReference type="AlphaFoldDB" id="A0AAE0WCG4"/>
<comment type="caution">
    <text evidence="1">The sequence shown here is derived from an EMBL/GenBank/DDBJ whole genome shotgun (WGS) entry which is preliminary data.</text>
</comment>
<sequence length="97" mass="11002">MPRPMAFSVPKLDHELLDWTNCTWIYGIAKGLCKPLTIVTIETETAINEATRTVRNIPTIVTKKYIGKRREILYKSLKDETMIPPAVRPGTLSFNAL</sequence>
<evidence type="ECO:0000313" key="1">
    <source>
        <dbReference type="EMBL" id="KAK3609541.1"/>
    </source>
</evidence>
<dbReference type="EMBL" id="JAEAOA010000504">
    <property type="protein sequence ID" value="KAK3609541.1"/>
    <property type="molecule type" value="Genomic_DNA"/>
</dbReference>
<accession>A0AAE0WCG4</accession>
<dbReference type="Proteomes" id="UP001195483">
    <property type="component" value="Unassembled WGS sequence"/>
</dbReference>
<proteinExistence type="predicted"/>